<name>A0ABM9DRR6_9HYPH</name>
<reference evidence="1 2" key="1">
    <citation type="submission" date="2022-03" db="EMBL/GenBank/DDBJ databases">
        <authorList>
            <person name="Brunel B."/>
        </authorList>
    </citation>
    <scope>NUCLEOTIDE SEQUENCE [LARGE SCALE GENOMIC DNA]</scope>
    <source>
        <strain evidence="1">STM5069sample</strain>
    </source>
</reference>
<accession>A0ABM9DRR6</accession>
<proteinExistence type="predicted"/>
<dbReference type="EMBL" id="CAKXZT010000116">
    <property type="protein sequence ID" value="CAH2399398.1"/>
    <property type="molecule type" value="Genomic_DNA"/>
</dbReference>
<comment type="caution">
    <text evidence="1">The sequence shown here is derived from an EMBL/GenBank/DDBJ whole genome shotgun (WGS) entry which is preliminary data.</text>
</comment>
<protein>
    <submittedName>
        <fullName evidence="1">Uncharacterized protein</fullName>
    </submittedName>
</protein>
<sequence length="192" mass="21127">MGQARKFAGRNGSMCIGPNLPKDYITSNSHTPSTFRPLGMETPRPVVRTGKLPVLPKMGRGVALGRRQGVDLALDIEQRINALHGFNRERIDQVGLLAARFLRPPLRYRPARTLCAGCGRSSWLPEQAPGVPLGSLATSFQEDKSGTTQLVQNLRKRRQNADFLQLGVCFSLSPGYWTSYVTCNGTGRPLHI</sequence>
<gene>
    <name evidence="1" type="ORF">MES5069_220142</name>
</gene>
<organism evidence="1 2">
    <name type="scientific">Mesorhizobium escarrei</name>
    <dbReference type="NCBI Taxonomy" id="666018"/>
    <lineage>
        <taxon>Bacteria</taxon>
        <taxon>Pseudomonadati</taxon>
        <taxon>Pseudomonadota</taxon>
        <taxon>Alphaproteobacteria</taxon>
        <taxon>Hyphomicrobiales</taxon>
        <taxon>Phyllobacteriaceae</taxon>
        <taxon>Mesorhizobium</taxon>
    </lineage>
</organism>
<dbReference type="Proteomes" id="UP001153050">
    <property type="component" value="Unassembled WGS sequence"/>
</dbReference>
<evidence type="ECO:0000313" key="2">
    <source>
        <dbReference type="Proteomes" id="UP001153050"/>
    </source>
</evidence>
<keyword evidence="2" id="KW-1185">Reference proteome</keyword>
<evidence type="ECO:0000313" key="1">
    <source>
        <dbReference type="EMBL" id="CAH2399398.1"/>
    </source>
</evidence>